<evidence type="ECO:0008006" key="5">
    <source>
        <dbReference type="Google" id="ProtNLM"/>
    </source>
</evidence>
<comment type="caution">
    <text evidence="3">The sequence shown here is derived from an EMBL/GenBank/DDBJ whole genome shotgun (WGS) entry which is preliminary data.</text>
</comment>
<dbReference type="RefSeq" id="WP_116918907.1">
    <property type="nucleotide sequence ID" value="NZ_QEKQ01000004.1"/>
</dbReference>
<dbReference type="OrthoDB" id="322908at2"/>
<gene>
    <name evidence="3" type="ORF">C8D92_10480</name>
</gene>
<dbReference type="AlphaFoldDB" id="A0A2U1CX94"/>
<protein>
    <recommendedName>
        <fullName evidence="5">Wadjet protein JetD C-terminal domain-containing protein</fullName>
    </recommendedName>
</protein>
<reference evidence="3 4" key="1">
    <citation type="submission" date="2018-04" db="EMBL/GenBank/DDBJ databases">
        <title>Genomic Encyclopedia of Type Strains, Phase IV (KMG-IV): sequencing the most valuable type-strain genomes for metagenomic binning, comparative biology and taxonomic classification.</title>
        <authorList>
            <person name="Goeker M."/>
        </authorList>
    </citation>
    <scope>NUCLEOTIDE SEQUENCE [LARGE SCALE GENOMIC DNA]</scope>
    <source>
        <strain evidence="3 4">DSM 28688</strain>
    </source>
</reference>
<dbReference type="PIRSF" id="PIRSF028408">
    <property type="entry name" value="UCP028408"/>
    <property type="match status" value="1"/>
</dbReference>
<dbReference type="EMBL" id="QEKQ01000004">
    <property type="protein sequence ID" value="PVY76849.1"/>
    <property type="molecule type" value="Genomic_DNA"/>
</dbReference>
<feature type="domain" description="Wadjet protein JetD C-terminal" evidence="1">
    <location>
        <begin position="215"/>
        <end position="386"/>
    </location>
</feature>
<dbReference type="InterPro" id="IPR024537">
    <property type="entry name" value="DUF3322"/>
</dbReference>
<name>A0A2U1CX94_9GAMM</name>
<evidence type="ECO:0000313" key="3">
    <source>
        <dbReference type="EMBL" id="PVY76849.1"/>
    </source>
</evidence>
<evidence type="ECO:0000313" key="4">
    <source>
        <dbReference type="Proteomes" id="UP000245887"/>
    </source>
</evidence>
<dbReference type="InterPro" id="IPR014544">
    <property type="entry name" value="UCP028408"/>
</dbReference>
<feature type="domain" description="DUF3322" evidence="2">
    <location>
        <begin position="8"/>
        <end position="190"/>
    </location>
</feature>
<dbReference type="Pfam" id="PF11795">
    <property type="entry name" value="DUF3322"/>
    <property type="match status" value="1"/>
</dbReference>
<dbReference type="Proteomes" id="UP000245887">
    <property type="component" value="Unassembled WGS sequence"/>
</dbReference>
<proteinExistence type="predicted"/>
<dbReference type="Pfam" id="PF09983">
    <property type="entry name" value="JetD_C"/>
    <property type="match status" value="1"/>
</dbReference>
<organism evidence="3 4">
    <name type="scientific">Tamilnaduibacter salinus</name>
    <dbReference type="NCBI Taxonomy" id="1484056"/>
    <lineage>
        <taxon>Bacteria</taxon>
        <taxon>Pseudomonadati</taxon>
        <taxon>Pseudomonadota</taxon>
        <taxon>Gammaproteobacteria</taxon>
        <taxon>Pseudomonadales</taxon>
        <taxon>Marinobacteraceae</taxon>
        <taxon>Tamilnaduibacter</taxon>
    </lineage>
</organism>
<evidence type="ECO:0000259" key="2">
    <source>
        <dbReference type="Pfam" id="PF11795"/>
    </source>
</evidence>
<evidence type="ECO:0000259" key="1">
    <source>
        <dbReference type="Pfam" id="PF09983"/>
    </source>
</evidence>
<sequence length="388" mass="45046">MTSWTRYDDVHARLEKAWHRGDLLRAWRWPDDRFPWRLPLKKPSARALGEHFEAARNWVRHWQAIEARGEVTLEWKTVNHRQLGRNRFPVAVLIDSPERALRLTRHWRDAQTFDRLCDAILSALPELEDWLKKQPLTALARADDWPRLLSVLHWLRDHPRPGCYLRQLNLSGVHTKFIERHRGLLTELLDLVLPESAIDTTATGAGAAGFERRFGFLTKPAQLRLRILDPTHRIAGLDDLQIPVADFNHLSMAIETVYIVENEITALSFPSSPSAIVIFGQGYSVGPLLAGADWLADKQLVYWGDIDTHGFVILDRLRRYWPQARSLLMDRATLMAHPELWGHEPRPSHRDLPKLTPPEQSLYQDLRENRYGENIRLEQEHLPLSLIE</sequence>
<accession>A0A2U1CX94</accession>
<dbReference type="InterPro" id="IPR024534">
    <property type="entry name" value="JetD_C"/>
</dbReference>